<feature type="region of interest" description="Disordered" evidence="1">
    <location>
        <begin position="46"/>
        <end position="71"/>
    </location>
</feature>
<protein>
    <recommendedName>
        <fullName evidence="4">EF-hand domain-containing protein</fullName>
    </recommendedName>
</protein>
<proteinExistence type="predicted"/>
<evidence type="ECO:0000313" key="3">
    <source>
        <dbReference type="Proteomes" id="UP001209570"/>
    </source>
</evidence>
<reference evidence="2" key="1">
    <citation type="submission" date="2021-12" db="EMBL/GenBank/DDBJ databases">
        <title>Prjna785345.</title>
        <authorList>
            <person name="Rujirawat T."/>
            <person name="Krajaejun T."/>
        </authorList>
    </citation>
    <scope>NUCLEOTIDE SEQUENCE</scope>
    <source>
        <strain evidence="2">Pi057C3</strain>
    </source>
</reference>
<keyword evidence="3" id="KW-1185">Reference proteome</keyword>
<evidence type="ECO:0008006" key="4">
    <source>
        <dbReference type="Google" id="ProtNLM"/>
    </source>
</evidence>
<organism evidence="2 3">
    <name type="scientific">Pythium insidiosum</name>
    <name type="common">Pythiosis disease agent</name>
    <dbReference type="NCBI Taxonomy" id="114742"/>
    <lineage>
        <taxon>Eukaryota</taxon>
        <taxon>Sar</taxon>
        <taxon>Stramenopiles</taxon>
        <taxon>Oomycota</taxon>
        <taxon>Peronosporomycetes</taxon>
        <taxon>Pythiales</taxon>
        <taxon>Pythiaceae</taxon>
        <taxon>Pythium</taxon>
    </lineage>
</organism>
<dbReference type="AlphaFoldDB" id="A0AAD5LGF3"/>
<evidence type="ECO:0000256" key="1">
    <source>
        <dbReference type="SAM" id="MobiDB-lite"/>
    </source>
</evidence>
<name>A0AAD5LGF3_PYTIN</name>
<accession>A0AAD5LGF3</accession>
<comment type="caution">
    <text evidence="2">The sequence shown here is derived from an EMBL/GenBank/DDBJ whole genome shotgun (WGS) entry which is preliminary data.</text>
</comment>
<feature type="compositionally biased region" description="Acidic residues" evidence="1">
    <location>
        <begin position="52"/>
        <end position="65"/>
    </location>
</feature>
<dbReference type="Proteomes" id="UP001209570">
    <property type="component" value="Unassembled WGS sequence"/>
</dbReference>
<feature type="region of interest" description="Disordered" evidence="1">
    <location>
        <begin position="291"/>
        <end position="316"/>
    </location>
</feature>
<evidence type="ECO:0000313" key="2">
    <source>
        <dbReference type="EMBL" id="KAJ0400244.1"/>
    </source>
</evidence>
<dbReference type="EMBL" id="JAKCXM010000159">
    <property type="protein sequence ID" value="KAJ0400244.1"/>
    <property type="molecule type" value="Genomic_DNA"/>
</dbReference>
<gene>
    <name evidence="2" type="ORF">P43SY_006208</name>
</gene>
<sequence>MAQLSPRRAMDSSKFAVMTLPFMEDISPSAALKRLYKWFVRDSSARDRSDEQADEDGVNSEDDPDGGSTISRDEFNRLQRCIGKPVIMDREWRRALEALGIPDDQEQVKRKDFKALFGPPPFFGSENVQGIVKYVMAAEEHIHFAQVLLDRFGVDVVDRRFNGKGIGLEELQSIQRACCLDRIFGDAEWKELLKKLFLAETTQYLDWMHFSEAFTVIVKGKKVFGDNGDPTSVVYAVLANDKVMDTVKDPNDTIVSQKAFTNLLRIKKTKVDDEKWMNLLESMQSTYELRSGRRRRADSSADAAMAHDAQDEHHGHEQPLVVVRNTRNQVLSYEITFAEHGDVGIELQSDFYGHCLTVKSIGGEAAKHPIIQKHDIVAAIDDNTQVHQLTLEPIV</sequence>